<keyword evidence="1" id="KW-0812">Transmembrane</keyword>
<evidence type="ECO:0000256" key="1">
    <source>
        <dbReference type="SAM" id="Phobius"/>
    </source>
</evidence>
<evidence type="ECO:0000256" key="2">
    <source>
        <dbReference type="SAM" id="SignalP"/>
    </source>
</evidence>
<protein>
    <submittedName>
        <fullName evidence="4">Uncharacterized protein</fullName>
    </submittedName>
</protein>
<dbReference type="EMBL" id="CAJNOJ010000087">
    <property type="protein sequence ID" value="CAF1074546.1"/>
    <property type="molecule type" value="Genomic_DNA"/>
</dbReference>
<keyword evidence="1" id="KW-0472">Membrane</keyword>
<organism evidence="4 5">
    <name type="scientific">Adineta ricciae</name>
    <name type="common">Rotifer</name>
    <dbReference type="NCBI Taxonomy" id="249248"/>
    <lineage>
        <taxon>Eukaryota</taxon>
        <taxon>Metazoa</taxon>
        <taxon>Spiralia</taxon>
        <taxon>Gnathifera</taxon>
        <taxon>Rotifera</taxon>
        <taxon>Eurotatoria</taxon>
        <taxon>Bdelloidea</taxon>
        <taxon>Adinetida</taxon>
        <taxon>Adinetidae</taxon>
        <taxon>Adineta</taxon>
    </lineage>
</organism>
<keyword evidence="5" id="KW-1185">Reference proteome</keyword>
<dbReference type="Proteomes" id="UP000663828">
    <property type="component" value="Unassembled WGS sequence"/>
</dbReference>
<evidence type="ECO:0000313" key="3">
    <source>
        <dbReference type="EMBL" id="CAF1074546.1"/>
    </source>
</evidence>
<evidence type="ECO:0000313" key="4">
    <source>
        <dbReference type="EMBL" id="CAF1075308.1"/>
    </source>
</evidence>
<feature type="transmembrane region" description="Helical" evidence="1">
    <location>
        <begin position="232"/>
        <end position="254"/>
    </location>
</feature>
<gene>
    <name evidence="3" type="ORF">EDS130_LOCUS18620</name>
    <name evidence="4" type="ORF">XAT740_LOCUS17034</name>
</gene>
<proteinExistence type="predicted"/>
<comment type="caution">
    <text evidence="4">The sequence shown here is derived from an EMBL/GenBank/DDBJ whole genome shotgun (WGS) entry which is preliminary data.</text>
</comment>
<dbReference type="AlphaFoldDB" id="A0A814M6R5"/>
<evidence type="ECO:0000313" key="5">
    <source>
        <dbReference type="Proteomes" id="UP000663828"/>
    </source>
</evidence>
<dbReference type="Proteomes" id="UP000663852">
    <property type="component" value="Unassembled WGS sequence"/>
</dbReference>
<name>A0A814M6R5_ADIRI</name>
<reference evidence="4" key="1">
    <citation type="submission" date="2021-02" db="EMBL/GenBank/DDBJ databases">
        <authorList>
            <person name="Nowell W R."/>
        </authorList>
    </citation>
    <scope>NUCLEOTIDE SEQUENCE</scope>
</reference>
<accession>A0A814M6R5</accession>
<feature type="signal peptide" evidence="2">
    <location>
        <begin position="1"/>
        <end position="19"/>
    </location>
</feature>
<dbReference type="EMBL" id="CAJNOR010001102">
    <property type="protein sequence ID" value="CAF1075308.1"/>
    <property type="molecule type" value="Genomic_DNA"/>
</dbReference>
<keyword evidence="1" id="KW-1133">Transmembrane helix</keyword>
<sequence length="272" mass="31030">MIFFLVILLSLSWFLSIHAFYVTNAAILQQCPKVADVYLSKFDSKKLSCHKNALRHLTFTLTYTCQSNKLTSTWALNSNDKRTLKWPTDIYVRIDLNYKSFDLSKEPEKNQIVKLVDDTITIKPNVQRFSGYMWTSSSDAPYCRFSFLVAKECSGTVKVDRKPILEGLVCYYGQKTFQMNNQNQRDDFTKLIDDAIKSSSNSSSASSVNNNLQPLTDNAKEPGETFWKKYKIFIFIGGGVSLVVILAGVVIWYYRSSNNNSERRTSTTSTIV</sequence>
<keyword evidence="2" id="KW-0732">Signal</keyword>
<feature type="chain" id="PRO_5036410477" evidence="2">
    <location>
        <begin position="20"/>
        <end position="272"/>
    </location>
</feature>